<organism evidence="1 2">
    <name type="scientific">Ligilactobacillus apodemi DSM 16634 = JCM 16172</name>
    <dbReference type="NCBI Taxonomy" id="1423724"/>
    <lineage>
        <taxon>Bacteria</taxon>
        <taxon>Bacillati</taxon>
        <taxon>Bacillota</taxon>
        <taxon>Bacilli</taxon>
        <taxon>Lactobacillales</taxon>
        <taxon>Lactobacillaceae</taxon>
        <taxon>Ligilactobacillus</taxon>
    </lineage>
</organism>
<name>A0A0R1TU07_9LACO</name>
<gene>
    <name evidence="1" type="ORF">FC32_GL000264</name>
</gene>
<dbReference type="Proteomes" id="UP000051324">
    <property type="component" value="Unassembled WGS sequence"/>
</dbReference>
<comment type="caution">
    <text evidence="1">The sequence shown here is derived from an EMBL/GenBank/DDBJ whole genome shotgun (WGS) entry which is preliminary data.</text>
</comment>
<dbReference type="EMBL" id="AZFT01000048">
    <property type="protein sequence ID" value="KRL84784.1"/>
    <property type="molecule type" value="Genomic_DNA"/>
</dbReference>
<sequence>MAGKDILRFVEWAFTGTDPELTKKVNNQWDELKQYDDNTLVRIMDSDPDHSRRRTAEQILKTRIERRRRL</sequence>
<keyword evidence="2" id="KW-1185">Reference proteome</keyword>
<evidence type="ECO:0000313" key="2">
    <source>
        <dbReference type="Proteomes" id="UP000051324"/>
    </source>
</evidence>
<reference evidence="1 2" key="1">
    <citation type="journal article" date="2015" name="Genome Announc.">
        <title>Expanding the biotechnology potential of lactobacilli through comparative genomics of 213 strains and associated genera.</title>
        <authorList>
            <person name="Sun Z."/>
            <person name="Harris H.M."/>
            <person name="McCann A."/>
            <person name="Guo C."/>
            <person name="Argimon S."/>
            <person name="Zhang W."/>
            <person name="Yang X."/>
            <person name="Jeffery I.B."/>
            <person name="Cooney J.C."/>
            <person name="Kagawa T.F."/>
            <person name="Liu W."/>
            <person name="Song Y."/>
            <person name="Salvetti E."/>
            <person name="Wrobel A."/>
            <person name="Rasinkangas P."/>
            <person name="Parkhill J."/>
            <person name="Rea M.C."/>
            <person name="O'Sullivan O."/>
            <person name="Ritari J."/>
            <person name="Douillard F.P."/>
            <person name="Paul Ross R."/>
            <person name="Yang R."/>
            <person name="Briner A.E."/>
            <person name="Felis G.E."/>
            <person name="de Vos W.M."/>
            <person name="Barrangou R."/>
            <person name="Klaenhammer T.R."/>
            <person name="Caufield P.W."/>
            <person name="Cui Y."/>
            <person name="Zhang H."/>
            <person name="O'Toole P.W."/>
        </authorList>
    </citation>
    <scope>NUCLEOTIDE SEQUENCE [LARGE SCALE GENOMIC DNA]</scope>
    <source>
        <strain evidence="1 2">DSM 16634</strain>
    </source>
</reference>
<accession>A0A0R1TU07</accession>
<dbReference type="PATRIC" id="fig|1423724.4.peg.280"/>
<evidence type="ECO:0000313" key="1">
    <source>
        <dbReference type="EMBL" id="KRL84784.1"/>
    </source>
</evidence>
<protein>
    <submittedName>
        <fullName evidence="1">Uncharacterized protein</fullName>
    </submittedName>
</protein>
<dbReference type="RefSeq" id="WP_025086691.1">
    <property type="nucleotide sequence ID" value="NZ_AZFT01000048.1"/>
</dbReference>
<dbReference type="AlphaFoldDB" id="A0A0R1TU07"/>
<proteinExistence type="predicted"/>